<reference evidence="3" key="1">
    <citation type="journal article" date="2022" name="ISME J.">
        <title>Genetic and phylogenetic analysis of dissimilatory iodate-reducing bacteria identifies potential niches across the world's oceans.</title>
        <authorList>
            <person name="Reyes-Umana V."/>
            <person name="Henning Z."/>
            <person name="Lee K."/>
            <person name="Barnum T.P."/>
            <person name="Coates J.D."/>
        </authorList>
    </citation>
    <scope>NUCLEOTIDE SEQUENCE [LARGE SCALE GENOMIC DNA]</scope>
    <source>
        <strain evidence="3">IR12</strain>
    </source>
</reference>
<dbReference type="Pfam" id="PF03734">
    <property type="entry name" value="YkuD"/>
    <property type="match status" value="1"/>
</dbReference>
<evidence type="ECO:0000313" key="2">
    <source>
        <dbReference type="EMBL" id="MBT0960464.1"/>
    </source>
</evidence>
<dbReference type="RefSeq" id="WP_214360225.1">
    <property type="nucleotide sequence ID" value="NZ_JAEKFT010000004.1"/>
</dbReference>
<sequence>MHADMSFDGQRLTWSGSGVFKATSGMVGFQMPTNDCVPDAGPTPQGLYKVYVADRGVAKDDGSGTCNLSPAWGVQSIPRGVDAGDCEPYWANWGRNRVRLEPADAETRNACSPRRGGFYLHDSTKGYSHGCIEVEPGFFPVLRARSVGATKGYFLLRVKYAEGRRTNGGTRV</sequence>
<proteinExistence type="predicted"/>
<evidence type="ECO:0000259" key="1">
    <source>
        <dbReference type="Pfam" id="PF03734"/>
    </source>
</evidence>
<dbReference type="AlphaFoldDB" id="A0A944D5T5"/>
<feature type="domain" description="L,D-TPase catalytic" evidence="1">
    <location>
        <begin position="23"/>
        <end position="135"/>
    </location>
</feature>
<dbReference type="Proteomes" id="UP000694660">
    <property type="component" value="Unassembled WGS sequence"/>
</dbReference>
<dbReference type="EMBL" id="JAEKFT010000004">
    <property type="protein sequence ID" value="MBT0960464.1"/>
    <property type="molecule type" value="Genomic_DNA"/>
</dbReference>
<keyword evidence="3" id="KW-1185">Reference proteome</keyword>
<dbReference type="InterPro" id="IPR005490">
    <property type="entry name" value="LD_TPept_cat_dom"/>
</dbReference>
<gene>
    <name evidence="2" type="ORF">I8J34_04680</name>
</gene>
<comment type="caution">
    <text evidence="2">The sequence shown here is derived from an EMBL/GenBank/DDBJ whole genome shotgun (WGS) entry which is preliminary data.</text>
</comment>
<evidence type="ECO:0000313" key="3">
    <source>
        <dbReference type="Proteomes" id="UP000694660"/>
    </source>
</evidence>
<name>A0A944D5T5_DENI1</name>
<protein>
    <recommendedName>
        <fullName evidence="1">L,D-TPase catalytic domain-containing protein</fullName>
    </recommendedName>
</protein>
<accession>A0A944D5T5</accession>
<organism evidence="2 3">
    <name type="scientific">Denitromonas iodatirespirans</name>
    <dbReference type="NCBI Taxonomy" id="2795389"/>
    <lineage>
        <taxon>Bacteria</taxon>
        <taxon>Pseudomonadati</taxon>
        <taxon>Pseudomonadota</taxon>
        <taxon>Betaproteobacteria</taxon>
        <taxon>Rhodocyclales</taxon>
        <taxon>Zoogloeaceae</taxon>
        <taxon>Denitromonas</taxon>
    </lineage>
</organism>